<dbReference type="STRING" id="1754190.A0A1Y2EN15"/>
<accession>A0A1Y2EN15</accession>
<evidence type="ECO:0000256" key="1">
    <source>
        <dbReference type="SAM" id="Phobius"/>
    </source>
</evidence>
<keyword evidence="1" id="KW-0472">Membrane</keyword>
<keyword evidence="1" id="KW-1133">Transmembrane helix</keyword>
<dbReference type="Proteomes" id="UP000193920">
    <property type="component" value="Unassembled WGS sequence"/>
</dbReference>
<evidence type="ECO:0000313" key="2">
    <source>
        <dbReference type="EMBL" id="ORY72626.1"/>
    </source>
</evidence>
<organism evidence="2 3">
    <name type="scientific">Neocallimastix californiae</name>
    <dbReference type="NCBI Taxonomy" id="1754190"/>
    <lineage>
        <taxon>Eukaryota</taxon>
        <taxon>Fungi</taxon>
        <taxon>Fungi incertae sedis</taxon>
        <taxon>Chytridiomycota</taxon>
        <taxon>Chytridiomycota incertae sedis</taxon>
        <taxon>Neocallimastigomycetes</taxon>
        <taxon>Neocallimastigales</taxon>
        <taxon>Neocallimastigaceae</taxon>
        <taxon>Neocallimastix</taxon>
    </lineage>
</organism>
<keyword evidence="3" id="KW-1185">Reference proteome</keyword>
<comment type="caution">
    <text evidence="2">The sequence shown here is derived from an EMBL/GenBank/DDBJ whole genome shotgun (WGS) entry which is preliminary data.</text>
</comment>
<name>A0A1Y2EN15_9FUNG</name>
<dbReference type="EMBL" id="MCOG01000038">
    <property type="protein sequence ID" value="ORY72626.1"/>
    <property type="molecule type" value="Genomic_DNA"/>
</dbReference>
<protein>
    <submittedName>
        <fullName evidence="2">Uncharacterized protein</fullName>
    </submittedName>
</protein>
<dbReference type="OrthoDB" id="73465at2759"/>
<gene>
    <name evidence="2" type="ORF">LY90DRAFT_666989</name>
</gene>
<sequence>MVNGIHDNGTYIKTYIRNANKTGIDQFEIHYTKLNSHKITIKNTKYLTSLEDISNTRFLVPIIECKGVSQELCDTIDKLVSDIEADLRNNIIFYNPVKFKIEFRNLKNDFENETTLASTSIDVYYYLRLESSNIKCNYPQSLVKQFITNGQINYVEHDFTISFSTNEDYYIENMNELTTKRQGYDLKLILYHEIIHGLGIKTEITSIENYLKENEVNPSEFTNFVGENSYMVILREPTIYDNFVRNENISYNTLAEELGPFVEAFPKIKNKLEEYGSDRTTILDYTKTMNEIVESNITVVNAAMQAYGMVSHDGLYFKGKLNNIPLQTFENDFENGVSIIHTKHCENTLESDKYLLDWKIPNGKIICNANNTSGIMGPEILDMLNTIGWPTVNDSEQQKYIIEESIDSIFSLHSNSSSLSIPFFSIFNICILLYLFLWH</sequence>
<proteinExistence type="predicted"/>
<evidence type="ECO:0000313" key="3">
    <source>
        <dbReference type="Proteomes" id="UP000193920"/>
    </source>
</evidence>
<feature type="transmembrane region" description="Helical" evidence="1">
    <location>
        <begin position="419"/>
        <end position="438"/>
    </location>
</feature>
<dbReference type="AlphaFoldDB" id="A0A1Y2EN15"/>
<keyword evidence="1" id="KW-0812">Transmembrane</keyword>
<reference evidence="2 3" key="1">
    <citation type="submission" date="2016-08" db="EMBL/GenBank/DDBJ databases">
        <title>A Parts List for Fungal Cellulosomes Revealed by Comparative Genomics.</title>
        <authorList>
            <consortium name="DOE Joint Genome Institute"/>
            <person name="Haitjema C.H."/>
            <person name="Gilmore S.P."/>
            <person name="Henske J.K."/>
            <person name="Solomon K.V."/>
            <person name="De Groot R."/>
            <person name="Kuo A."/>
            <person name="Mondo S.J."/>
            <person name="Salamov A.A."/>
            <person name="Labutti K."/>
            <person name="Zhao Z."/>
            <person name="Chiniquy J."/>
            <person name="Barry K."/>
            <person name="Brewer H.M."/>
            <person name="Purvine S.O."/>
            <person name="Wright A.T."/>
            <person name="Boxma B."/>
            <person name="Van Alen T."/>
            <person name="Hackstein J.H."/>
            <person name="Baker S.E."/>
            <person name="Grigoriev I.V."/>
            <person name="O'Malley M.A."/>
        </authorList>
    </citation>
    <scope>NUCLEOTIDE SEQUENCE [LARGE SCALE GENOMIC DNA]</scope>
    <source>
        <strain evidence="2 3">G1</strain>
    </source>
</reference>